<keyword evidence="4" id="KW-0456">Lyase</keyword>
<name>A0ABS6G2P1_9FIRM</name>
<accession>A0ABS6G2P1</accession>
<protein>
    <submittedName>
        <fullName evidence="7">DNA glycosylase</fullName>
    </submittedName>
</protein>
<evidence type="ECO:0000256" key="4">
    <source>
        <dbReference type="ARBA" id="ARBA00023239"/>
    </source>
</evidence>
<evidence type="ECO:0000259" key="6">
    <source>
        <dbReference type="SMART" id="SM00478"/>
    </source>
</evidence>
<evidence type="ECO:0000313" key="8">
    <source>
        <dbReference type="Proteomes" id="UP000779508"/>
    </source>
</evidence>
<dbReference type="Pfam" id="PF07934">
    <property type="entry name" value="OGG_N"/>
    <property type="match status" value="1"/>
</dbReference>
<keyword evidence="1" id="KW-0227">DNA damage</keyword>
<dbReference type="InterPro" id="IPR052054">
    <property type="entry name" value="Oxidative_DNA_repair_enzyme"/>
</dbReference>
<organism evidence="7 8">
    <name type="scientific">Alkaliphilus flagellatus</name>
    <dbReference type="NCBI Taxonomy" id="2841507"/>
    <lineage>
        <taxon>Bacteria</taxon>
        <taxon>Bacillati</taxon>
        <taxon>Bacillota</taxon>
        <taxon>Clostridia</taxon>
        <taxon>Peptostreptococcales</taxon>
        <taxon>Natronincolaceae</taxon>
        <taxon>Alkaliphilus</taxon>
    </lineage>
</organism>
<evidence type="ECO:0000313" key="7">
    <source>
        <dbReference type="EMBL" id="MBU5676737.1"/>
    </source>
</evidence>
<keyword evidence="3" id="KW-0234">DNA repair</keyword>
<sequence length="291" mass="33827">MEIIHKDNKVILKNIRDFEPKHIFECGQCFRWDLEDDGSYIGVAYGKILNVRKEEDTIVFNNTNIEDFNNIWTSYFDLNNNYGKIKEDLSKDDEVMKDATNFGYGIRILKQEPWETLISFIISANNAIPRIKKSVRLLSENFGEYLGQYDGKDYYSFPTPEAIYNLSEEQLAACGVGYRSKYILNTARAVIDENISLEQLKELNSEDCFEAMRRFSGVGPKVANCILVFAMGKVEAVPVDVWVKRVMEYFYFHKDTPNKKIEEFARDKFGKYGGYAQQYLFYYARELGIGK</sequence>
<gene>
    <name evidence="7" type="ORF">KQI88_09920</name>
</gene>
<feature type="domain" description="HhH-GPD" evidence="6">
    <location>
        <begin position="122"/>
        <end position="285"/>
    </location>
</feature>
<proteinExistence type="predicted"/>
<dbReference type="SMART" id="SM00478">
    <property type="entry name" value="ENDO3c"/>
    <property type="match status" value="1"/>
</dbReference>
<dbReference type="CDD" id="cd00056">
    <property type="entry name" value="ENDO3c"/>
    <property type="match status" value="1"/>
</dbReference>
<evidence type="ECO:0000256" key="2">
    <source>
        <dbReference type="ARBA" id="ARBA00022801"/>
    </source>
</evidence>
<evidence type="ECO:0000256" key="5">
    <source>
        <dbReference type="ARBA" id="ARBA00023295"/>
    </source>
</evidence>
<dbReference type="InterPro" id="IPR003265">
    <property type="entry name" value="HhH-GPD_domain"/>
</dbReference>
<dbReference type="Pfam" id="PF00730">
    <property type="entry name" value="HhH-GPD"/>
    <property type="match status" value="1"/>
</dbReference>
<evidence type="ECO:0000256" key="3">
    <source>
        <dbReference type="ARBA" id="ARBA00023204"/>
    </source>
</evidence>
<comment type="caution">
    <text evidence="7">The sequence shown here is derived from an EMBL/GenBank/DDBJ whole genome shotgun (WGS) entry which is preliminary data.</text>
</comment>
<dbReference type="EMBL" id="JAHLQK010000003">
    <property type="protein sequence ID" value="MBU5676737.1"/>
    <property type="molecule type" value="Genomic_DNA"/>
</dbReference>
<reference evidence="7 8" key="1">
    <citation type="submission" date="2021-06" db="EMBL/GenBank/DDBJ databases">
        <authorList>
            <person name="Sun Q."/>
            <person name="Li D."/>
        </authorList>
    </citation>
    <scope>NUCLEOTIDE SEQUENCE [LARGE SCALE GENOMIC DNA]</scope>
    <source>
        <strain evidence="7 8">MSJ-5</strain>
    </source>
</reference>
<keyword evidence="2" id="KW-0378">Hydrolase</keyword>
<evidence type="ECO:0000256" key="1">
    <source>
        <dbReference type="ARBA" id="ARBA00022763"/>
    </source>
</evidence>
<dbReference type="Proteomes" id="UP000779508">
    <property type="component" value="Unassembled WGS sequence"/>
</dbReference>
<dbReference type="InterPro" id="IPR012904">
    <property type="entry name" value="OGG_N"/>
</dbReference>
<dbReference type="RefSeq" id="WP_216416857.1">
    <property type="nucleotide sequence ID" value="NZ_JAHLQK010000003.1"/>
</dbReference>
<dbReference type="PANTHER" id="PTHR10242">
    <property type="entry name" value="8-OXOGUANINE DNA GLYCOSYLASE"/>
    <property type="match status" value="1"/>
</dbReference>
<keyword evidence="8" id="KW-1185">Reference proteome</keyword>
<dbReference type="PANTHER" id="PTHR10242:SF2">
    <property type="entry name" value="N-GLYCOSYLASE_DNA LYASE"/>
    <property type="match status" value="1"/>
</dbReference>
<keyword evidence="5" id="KW-0326">Glycosidase</keyword>